<dbReference type="PANTHER" id="PTHR44688">
    <property type="entry name" value="DNA-BINDING TRANSCRIPTIONAL ACTIVATOR DEVR_DOSR"/>
    <property type="match status" value="1"/>
</dbReference>
<keyword evidence="2" id="KW-0238">DNA-binding</keyword>
<dbReference type="EMBL" id="CP080096">
    <property type="protein sequence ID" value="QYD71920.1"/>
    <property type="molecule type" value="Genomic_DNA"/>
</dbReference>
<evidence type="ECO:0000259" key="4">
    <source>
        <dbReference type="PROSITE" id="PS50043"/>
    </source>
</evidence>
<dbReference type="InterPro" id="IPR016032">
    <property type="entry name" value="Sig_transdc_resp-reg_C-effctor"/>
</dbReference>
<dbReference type="PANTHER" id="PTHR44688:SF16">
    <property type="entry name" value="DNA-BINDING TRANSCRIPTIONAL ACTIVATOR DEVR_DOSR"/>
    <property type="match status" value="1"/>
</dbReference>
<organism evidence="5 6">
    <name type="scientific">Paraburkholderia edwinii</name>
    <dbReference type="NCBI Taxonomy" id="2861782"/>
    <lineage>
        <taxon>Bacteria</taxon>
        <taxon>Pseudomonadati</taxon>
        <taxon>Pseudomonadota</taxon>
        <taxon>Betaproteobacteria</taxon>
        <taxon>Burkholderiales</taxon>
        <taxon>Burkholderiaceae</taxon>
        <taxon>Paraburkholderia</taxon>
    </lineage>
</organism>
<dbReference type="SUPFAM" id="SSF46894">
    <property type="entry name" value="C-terminal effector domain of the bipartite response regulators"/>
    <property type="match status" value="1"/>
</dbReference>
<dbReference type="Pfam" id="PF00196">
    <property type="entry name" value="GerE"/>
    <property type="match status" value="1"/>
</dbReference>
<dbReference type="PROSITE" id="PS00622">
    <property type="entry name" value="HTH_LUXR_1"/>
    <property type="match status" value="1"/>
</dbReference>
<dbReference type="InterPro" id="IPR000792">
    <property type="entry name" value="Tscrpt_reg_LuxR_C"/>
</dbReference>
<dbReference type="CDD" id="cd06170">
    <property type="entry name" value="LuxR_C_like"/>
    <property type="match status" value="1"/>
</dbReference>
<dbReference type="Pfam" id="PF17874">
    <property type="entry name" value="TPR_MalT"/>
    <property type="match status" value="1"/>
</dbReference>
<dbReference type="Pfam" id="PF25873">
    <property type="entry name" value="WHD_MalT"/>
    <property type="match status" value="1"/>
</dbReference>
<name>A0ABX8UYH4_9BURK</name>
<keyword evidence="3" id="KW-0804">Transcription</keyword>
<sequence length="918" mass="101134">MEAYSDSPDRKWNVSLIQTKMMPPRLPPGYVQRPALFERLRERGVGSITLVTAPAGFGKTTLLAGWKEALSNEAHPVAWLTLDEEDDDPQQFGAYLITAFSRASEDIAEPAQRLLNNDALTPIKTVISVLLNSIATCGRYVFLVLDDVDRLTVKPVLTVLSRLLRYAPENMHILLGARGEPALALGQLRTPEKLMRLDTDDLRFSVDDAGAFFDQIGTAPLDRTGIGLLHDATEGWVAGLQLASLSLSRDGDAAKVAGHLAETRSGIDRYLNDTVLAHLPPAVLKFLLYTSILQRLNHAVCDAIMEGGSEGTLDWLERHNVFIRPIDEGHEWYRYHSLLSEALRRRLDRQMPKQVPLLHRRAYQWFAGAGLWPEAVRHALAAGDHEKAAQWVENCAMEMLERGDPHTLLGWIGKLPRDLVMERLRLRLLKAWALGFSLQAPLATREIRGIAEEMNQSRRDGRGVVEDVSQAELNALHGFIAGASDDSERAFELGRAAQATIASAAPWVKSYAQIAQFFGLMYKGGFDEIRRIWAVARDNAPRIQDPIHSDMMRHAMYGHAALVHGELPEARRIFEATVKRAEAALGPSSPGTAGLASCLASIYYECNELHEARRLIEGRTPLVLETSPLGALIRHTLCASRLLGRNGETGPALAVLEDGRQVALSRQWLRLKLACDAETVRLFIRDGNLAGARQLADELSMSVPATCEGRSGSAVETWTSYCLLQARVLLAENLAEKASVLLARSLDTVASMGWRYQEALISLLLSLAFEQRGASEKSLVSLERALRVGEAIGLLNSFVDEGRPVQALLQQFRKASASASGAQTAYVDRLLVAFDATDIESPALPATVAAAPALPDVLSVREREVLDHVARGLSNKEIGRALKLAPETVKWHLKNIFEKLNVSSRIEAMQSYFGPRGR</sequence>
<dbReference type="RefSeq" id="WP_219801349.1">
    <property type="nucleotide sequence ID" value="NZ_CP080096.1"/>
</dbReference>
<reference evidence="5 6" key="1">
    <citation type="submission" date="2021-07" db="EMBL/GenBank/DDBJ databases">
        <title>Paraburkholderia edwinii protects Aspergillus sp. from phenazines by acting as a toxin sponge.</title>
        <authorList>
            <person name="Dahlstrom K.M."/>
            <person name="Newman D.K."/>
        </authorList>
    </citation>
    <scope>NUCLEOTIDE SEQUENCE [LARGE SCALE GENOMIC DNA]</scope>
    <source>
        <strain evidence="5 6">Pe01</strain>
    </source>
</reference>
<gene>
    <name evidence="5" type="ORF">KZJ38_33740</name>
</gene>
<accession>A0ABX8UYH4</accession>
<evidence type="ECO:0000256" key="3">
    <source>
        <dbReference type="ARBA" id="ARBA00023163"/>
    </source>
</evidence>
<dbReference type="InterPro" id="IPR011990">
    <property type="entry name" value="TPR-like_helical_dom_sf"/>
</dbReference>
<evidence type="ECO:0000313" key="5">
    <source>
        <dbReference type="EMBL" id="QYD71920.1"/>
    </source>
</evidence>
<dbReference type="Gene3D" id="3.40.50.300">
    <property type="entry name" value="P-loop containing nucleotide triphosphate hydrolases"/>
    <property type="match status" value="1"/>
</dbReference>
<dbReference type="InterPro" id="IPR036388">
    <property type="entry name" value="WH-like_DNA-bd_sf"/>
</dbReference>
<proteinExistence type="predicted"/>
<dbReference type="Proteomes" id="UP000826462">
    <property type="component" value="Chromosome 2"/>
</dbReference>
<dbReference type="PRINTS" id="PR00038">
    <property type="entry name" value="HTHLUXR"/>
</dbReference>
<dbReference type="SMART" id="SM00421">
    <property type="entry name" value="HTH_LUXR"/>
    <property type="match status" value="1"/>
</dbReference>
<keyword evidence="6" id="KW-1185">Reference proteome</keyword>
<dbReference type="Gene3D" id="1.10.10.10">
    <property type="entry name" value="Winged helix-like DNA-binding domain superfamily/Winged helix DNA-binding domain"/>
    <property type="match status" value="1"/>
</dbReference>
<evidence type="ECO:0000256" key="2">
    <source>
        <dbReference type="ARBA" id="ARBA00023125"/>
    </source>
</evidence>
<feature type="domain" description="HTH luxR-type" evidence="4">
    <location>
        <begin position="851"/>
        <end position="916"/>
    </location>
</feature>
<evidence type="ECO:0000256" key="1">
    <source>
        <dbReference type="ARBA" id="ARBA00023015"/>
    </source>
</evidence>
<dbReference type="SUPFAM" id="SSF52540">
    <property type="entry name" value="P-loop containing nucleoside triphosphate hydrolases"/>
    <property type="match status" value="1"/>
</dbReference>
<dbReference type="PROSITE" id="PS50043">
    <property type="entry name" value="HTH_LUXR_2"/>
    <property type="match status" value="1"/>
</dbReference>
<keyword evidence="1" id="KW-0805">Transcription regulation</keyword>
<dbReference type="InterPro" id="IPR027417">
    <property type="entry name" value="P-loop_NTPase"/>
</dbReference>
<dbReference type="Gene3D" id="1.25.40.10">
    <property type="entry name" value="Tetratricopeptide repeat domain"/>
    <property type="match status" value="1"/>
</dbReference>
<protein>
    <submittedName>
        <fullName evidence="5">LuxR C-terminal-related transcriptional regulator</fullName>
    </submittedName>
</protein>
<evidence type="ECO:0000313" key="6">
    <source>
        <dbReference type="Proteomes" id="UP000826462"/>
    </source>
</evidence>
<dbReference type="InterPro" id="IPR059106">
    <property type="entry name" value="WHD_MalT"/>
</dbReference>
<dbReference type="InterPro" id="IPR041617">
    <property type="entry name" value="TPR_MalT"/>
</dbReference>